<reference evidence="5" key="1">
    <citation type="submission" date="2020-03" db="EMBL/GenBank/DDBJ databases">
        <authorList>
            <person name="Guo F."/>
        </authorList>
    </citation>
    <scope>NUCLEOTIDE SEQUENCE</scope>
    <source>
        <strain evidence="5">JCM 30134</strain>
    </source>
</reference>
<keyword evidence="1" id="KW-0805">Transcription regulation</keyword>
<dbReference type="PROSITE" id="PS50932">
    <property type="entry name" value="HTH_LACI_2"/>
    <property type="match status" value="1"/>
</dbReference>
<dbReference type="InterPro" id="IPR010982">
    <property type="entry name" value="Lambda_DNA-bd_dom_sf"/>
</dbReference>
<organism evidence="5 6">
    <name type="scientific">Pseudomaricurvus hydrocarbonicus</name>
    <dbReference type="NCBI Taxonomy" id="1470433"/>
    <lineage>
        <taxon>Bacteria</taxon>
        <taxon>Pseudomonadati</taxon>
        <taxon>Pseudomonadota</taxon>
        <taxon>Gammaproteobacteria</taxon>
        <taxon>Cellvibrionales</taxon>
        <taxon>Cellvibrionaceae</taxon>
        <taxon>Pseudomaricurvus</taxon>
    </lineage>
</organism>
<evidence type="ECO:0000256" key="1">
    <source>
        <dbReference type="ARBA" id="ARBA00023015"/>
    </source>
</evidence>
<dbReference type="Gene3D" id="3.40.50.2300">
    <property type="match status" value="2"/>
</dbReference>
<sequence length="331" mass="36474">MDELAKLANVSVSTVSRALAGSTLISTKTRERIAKLAEEHNFQLNEKARNFRLKKTNMIAVVMMVDIKSGQHISDMFFLQMLGSLADALTAQGYDLLLTHIAIEDMPTIDRSRAFRQTDGIIFIGQGNQQEHLNRLADLGKPMVVWGAELENSHYCTVGTNNELGGYLATKHLLNLGRERIAFFGDINFPEPQQRYSGYCRALQEKGLPIDKSLQHNVPFDMTHANTEIHDLMQQGLKFDAAVCSSDLIAIAAIDAFNSYGVKVPDDIALVGFDDIALAALTQPPLTTVKQNITQGGHVIVRKLLAQINGDPASDTILKTELVVRRSSGAW</sequence>
<dbReference type="CDD" id="cd06295">
    <property type="entry name" value="PBP1_CelR"/>
    <property type="match status" value="1"/>
</dbReference>
<dbReference type="SUPFAM" id="SSF47413">
    <property type="entry name" value="lambda repressor-like DNA-binding domains"/>
    <property type="match status" value="1"/>
</dbReference>
<dbReference type="SUPFAM" id="SSF53822">
    <property type="entry name" value="Periplasmic binding protein-like I"/>
    <property type="match status" value="1"/>
</dbReference>
<accession>A0A9E5MJ02</accession>
<evidence type="ECO:0000313" key="6">
    <source>
        <dbReference type="Proteomes" id="UP000787472"/>
    </source>
</evidence>
<comment type="caution">
    <text evidence="5">The sequence shown here is derived from an EMBL/GenBank/DDBJ whole genome shotgun (WGS) entry which is preliminary data.</text>
</comment>
<keyword evidence="6" id="KW-1185">Reference proteome</keyword>
<evidence type="ECO:0000259" key="4">
    <source>
        <dbReference type="PROSITE" id="PS50932"/>
    </source>
</evidence>
<dbReference type="PANTHER" id="PTHR30146:SF120">
    <property type="entry name" value="ALANINE RACEMASE"/>
    <property type="match status" value="1"/>
</dbReference>
<dbReference type="CDD" id="cd01392">
    <property type="entry name" value="HTH_LacI"/>
    <property type="match status" value="1"/>
</dbReference>
<dbReference type="InterPro" id="IPR000843">
    <property type="entry name" value="HTH_LacI"/>
</dbReference>
<keyword evidence="3" id="KW-0804">Transcription</keyword>
<dbReference type="InterPro" id="IPR028082">
    <property type="entry name" value="Peripla_BP_I"/>
</dbReference>
<gene>
    <name evidence="5" type="ORF">G8770_01900</name>
</gene>
<dbReference type="EMBL" id="JAAONZ010000001">
    <property type="protein sequence ID" value="NHO64299.1"/>
    <property type="molecule type" value="Genomic_DNA"/>
</dbReference>
<dbReference type="Pfam" id="PF00356">
    <property type="entry name" value="LacI"/>
    <property type="match status" value="1"/>
</dbReference>
<keyword evidence="2" id="KW-0238">DNA-binding</keyword>
<dbReference type="GO" id="GO:0000976">
    <property type="term" value="F:transcription cis-regulatory region binding"/>
    <property type="evidence" value="ECO:0007669"/>
    <property type="project" value="TreeGrafter"/>
</dbReference>
<proteinExistence type="predicted"/>
<dbReference type="SMART" id="SM00354">
    <property type="entry name" value="HTH_LACI"/>
    <property type="match status" value="1"/>
</dbReference>
<dbReference type="Gene3D" id="1.10.260.40">
    <property type="entry name" value="lambda repressor-like DNA-binding domains"/>
    <property type="match status" value="1"/>
</dbReference>
<evidence type="ECO:0000256" key="3">
    <source>
        <dbReference type="ARBA" id="ARBA00023163"/>
    </source>
</evidence>
<evidence type="ECO:0000313" key="5">
    <source>
        <dbReference type="EMBL" id="NHO64299.1"/>
    </source>
</evidence>
<dbReference type="AlphaFoldDB" id="A0A9E5MJ02"/>
<dbReference type="InterPro" id="IPR046335">
    <property type="entry name" value="LacI/GalR-like_sensor"/>
</dbReference>
<name>A0A9E5MJ02_9GAMM</name>
<dbReference type="PANTHER" id="PTHR30146">
    <property type="entry name" value="LACI-RELATED TRANSCRIPTIONAL REPRESSOR"/>
    <property type="match status" value="1"/>
</dbReference>
<dbReference type="Proteomes" id="UP000787472">
    <property type="component" value="Unassembled WGS sequence"/>
</dbReference>
<dbReference type="Pfam" id="PF13377">
    <property type="entry name" value="Peripla_BP_3"/>
    <property type="match status" value="1"/>
</dbReference>
<protein>
    <submittedName>
        <fullName evidence="5">LacI family transcriptional regulator</fullName>
    </submittedName>
</protein>
<feature type="domain" description="HTH lacI-type" evidence="4">
    <location>
        <begin position="1"/>
        <end position="53"/>
    </location>
</feature>
<dbReference type="GO" id="GO:0003700">
    <property type="term" value="F:DNA-binding transcription factor activity"/>
    <property type="evidence" value="ECO:0007669"/>
    <property type="project" value="TreeGrafter"/>
</dbReference>
<evidence type="ECO:0000256" key="2">
    <source>
        <dbReference type="ARBA" id="ARBA00023125"/>
    </source>
</evidence>